<evidence type="ECO:0000256" key="1">
    <source>
        <dbReference type="ARBA" id="ARBA00006082"/>
    </source>
</evidence>
<name>A0A0A9GEC1_ARUDO</name>
<comment type="similarity">
    <text evidence="1">Belongs to the DNA mismatch repair MutL/HexB family.</text>
</comment>
<comment type="subunit">
    <text evidence="2">Homodimer.</text>
</comment>
<dbReference type="SUPFAM" id="SSF55874">
    <property type="entry name" value="ATPase domain of HSP90 chaperone/DNA topoisomerase II/histidine kinase"/>
    <property type="match status" value="1"/>
</dbReference>
<dbReference type="GO" id="GO:0032300">
    <property type="term" value="C:mismatch repair complex"/>
    <property type="evidence" value="ECO:0007669"/>
    <property type="project" value="InterPro"/>
</dbReference>
<dbReference type="InterPro" id="IPR036890">
    <property type="entry name" value="HATPase_C_sf"/>
</dbReference>
<dbReference type="PANTHER" id="PTHR10073">
    <property type="entry name" value="DNA MISMATCH REPAIR PROTEIN MLH, PMS, MUTL"/>
    <property type="match status" value="1"/>
</dbReference>
<evidence type="ECO:0000256" key="2">
    <source>
        <dbReference type="ARBA" id="ARBA00011738"/>
    </source>
</evidence>
<dbReference type="PANTHER" id="PTHR10073:SF47">
    <property type="entry name" value="DNA MISMATCH REPAIR PROTEIN MLH3"/>
    <property type="match status" value="1"/>
</dbReference>
<organism evidence="3">
    <name type="scientific">Arundo donax</name>
    <name type="common">Giant reed</name>
    <name type="synonym">Donax arundinaceus</name>
    <dbReference type="NCBI Taxonomy" id="35708"/>
    <lineage>
        <taxon>Eukaryota</taxon>
        <taxon>Viridiplantae</taxon>
        <taxon>Streptophyta</taxon>
        <taxon>Embryophyta</taxon>
        <taxon>Tracheophyta</taxon>
        <taxon>Spermatophyta</taxon>
        <taxon>Magnoliopsida</taxon>
        <taxon>Liliopsida</taxon>
        <taxon>Poales</taxon>
        <taxon>Poaceae</taxon>
        <taxon>PACMAD clade</taxon>
        <taxon>Arundinoideae</taxon>
        <taxon>Arundineae</taxon>
        <taxon>Arundo</taxon>
    </lineage>
</organism>
<reference evidence="3" key="1">
    <citation type="submission" date="2014-09" db="EMBL/GenBank/DDBJ databases">
        <authorList>
            <person name="Magalhaes I.L.F."/>
            <person name="Oliveira U."/>
            <person name="Santos F.R."/>
            <person name="Vidigal T.H.D.A."/>
            <person name="Brescovit A.D."/>
            <person name="Santos A.J."/>
        </authorList>
    </citation>
    <scope>NUCLEOTIDE SEQUENCE</scope>
    <source>
        <tissue evidence="3">Shoot tissue taken approximately 20 cm above the soil surface</tissue>
    </source>
</reference>
<evidence type="ECO:0000313" key="3">
    <source>
        <dbReference type="EMBL" id="JAE20901.1"/>
    </source>
</evidence>
<accession>A0A0A9GEC1</accession>
<dbReference type="InterPro" id="IPR038973">
    <property type="entry name" value="MutL/Mlh/Pms-like"/>
</dbReference>
<protein>
    <submittedName>
        <fullName evidence="3">Uncharacterized protein</fullName>
    </submittedName>
</protein>
<dbReference type="AlphaFoldDB" id="A0A0A9GEC1"/>
<dbReference type="GO" id="GO:0140664">
    <property type="term" value="F:ATP-dependent DNA damage sensor activity"/>
    <property type="evidence" value="ECO:0007669"/>
    <property type="project" value="InterPro"/>
</dbReference>
<proteinExistence type="inferred from homology"/>
<dbReference type="GO" id="GO:0006298">
    <property type="term" value="P:mismatch repair"/>
    <property type="evidence" value="ECO:0007669"/>
    <property type="project" value="InterPro"/>
</dbReference>
<sequence length="100" mass="11183">MATIKRLPKNVHSSLRSSIILSDLSRVVEELIYNSIDANATKINIEVNVRACYVKVEDDGCGITRDELVLLGEKYGSVYFGCQFNRERSYGVYSAGTKMV</sequence>
<dbReference type="EMBL" id="GBRH01176995">
    <property type="protein sequence ID" value="JAE20901.1"/>
    <property type="molecule type" value="Transcribed_RNA"/>
</dbReference>
<reference evidence="3" key="2">
    <citation type="journal article" date="2015" name="Data Brief">
        <title>Shoot transcriptome of the giant reed, Arundo donax.</title>
        <authorList>
            <person name="Barrero R.A."/>
            <person name="Guerrero F.D."/>
            <person name="Moolhuijzen P."/>
            <person name="Goolsby J.A."/>
            <person name="Tidwell J."/>
            <person name="Bellgard S.E."/>
            <person name="Bellgard M.I."/>
        </authorList>
    </citation>
    <scope>NUCLEOTIDE SEQUENCE</scope>
    <source>
        <tissue evidence="3">Shoot tissue taken approximately 20 cm above the soil surface</tissue>
    </source>
</reference>
<dbReference type="GO" id="GO:0016887">
    <property type="term" value="F:ATP hydrolysis activity"/>
    <property type="evidence" value="ECO:0007669"/>
    <property type="project" value="InterPro"/>
</dbReference>
<dbReference type="Gene3D" id="3.30.565.10">
    <property type="entry name" value="Histidine kinase-like ATPase, C-terminal domain"/>
    <property type="match status" value="1"/>
</dbReference>
<dbReference type="Pfam" id="PF13589">
    <property type="entry name" value="HATPase_c_3"/>
    <property type="match status" value="1"/>
</dbReference>